<dbReference type="HOGENOM" id="CLU_1156410_0_0_1"/>
<keyword evidence="3" id="KW-1185">Reference proteome</keyword>
<gene>
    <name evidence="2" type="ORF">Z517_02580</name>
</gene>
<dbReference type="AlphaFoldDB" id="A0A0D2GXH3"/>
<dbReference type="Proteomes" id="UP000053029">
    <property type="component" value="Unassembled WGS sequence"/>
</dbReference>
<evidence type="ECO:0000313" key="3">
    <source>
        <dbReference type="Proteomes" id="UP000053029"/>
    </source>
</evidence>
<accession>A0A0D2GXH3</accession>
<dbReference type="VEuPathDB" id="FungiDB:Z517_02580"/>
<dbReference type="EMBL" id="KN846970">
    <property type="protein sequence ID" value="KIW83335.1"/>
    <property type="molecule type" value="Genomic_DNA"/>
</dbReference>
<dbReference type="RefSeq" id="XP_013287143.1">
    <property type="nucleotide sequence ID" value="XM_013431689.1"/>
</dbReference>
<dbReference type="GeneID" id="25302070"/>
<feature type="region of interest" description="Disordered" evidence="1">
    <location>
        <begin position="1"/>
        <end position="28"/>
    </location>
</feature>
<proteinExistence type="predicted"/>
<name>A0A0D2GXH3_9EURO</name>
<sequence length="240" mass="25728">MNNPNPPPHQPPHQPPQQPPQMNIPPQPNLSSLPGFCVPAVLSVILNTNLTLALQHAQQHGYPLNQLRLVTYQLVSQLGLIYNPSFQLHSLVPPQMWQPNAQMTHQDFENAGQTAAQLTALINQANIPGTTGVGAIILLPPTQGPNGRASMHAVVVAPGQTLRFFDYANPAQPIEFTVAWNAPNSPVRFLAIFWYADINQRQPMTPPPSKAGPSAPGGSSSHPAGGSSTHPMMAPTSSAR</sequence>
<organism evidence="2 3">
    <name type="scientific">Fonsecaea pedrosoi CBS 271.37</name>
    <dbReference type="NCBI Taxonomy" id="1442368"/>
    <lineage>
        <taxon>Eukaryota</taxon>
        <taxon>Fungi</taxon>
        <taxon>Dikarya</taxon>
        <taxon>Ascomycota</taxon>
        <taxon>Pezizomycotina</taxon>
        <taxon>Eurotiomycetes</taxon>
        <taxon>Chaetothyriomycetidae</taxon>
        <taxon>Chaetothyriales</taxon>
        <taxon>Herpotrichiellaceae</taxon>
        <taxon>Fonsecaea</taxon>
    </lineage>
</organism>
<feature type="region of interest" description="Disordered" evidence="1">
    <location>
        <begin position="203"/>
        <end position="240"/>
    </location>
</feature>
<reference evidence="2 3" key="1">
    <citation type="submission" date="2015-01" db="EMBL/GenBank/DDBJ databases">
        <title>The Genome Sequence of Fonsecaea pedrosoi CBS 271.37.</title>
        <authorList>
            <consortium name="The Broad Institute Genomics Platform"/>
            <person name="Cuomo C."/>
            <person name="de Hoog S."/>
            <person name="Gorbushina A."/>
            <person name="Stielow B."/>
            <person name="Teixiera M."/>
            <person name="Abouelleil A."/>
            <person name="Chapman S.B."/>
            <person name="Priest M."/>
            <person name="Young S.K."/>
            <person name="Wortman J."/>
            <person name="Nusbaum C."/>
            <person name="Birren B."/>
        </authorList>
    </citation>
    <scope>NUCLEOTIDE SEQUENCE [LARGE SCALE GENOMIC DNA]</scope>
    <source>
        <strain evidence="2 3">CBS 271.37</strain>
    </source>
</reference>
<evidence type="ECO:0000256" key="1">
    <source>
        <dbReference type="SAM" id="MobiDB-lite"/>
    </source>
</evidence>
<feature type="compositionally biased region" description="Low complexity" evidence="1">
    <location>
        <begin position="211"/>
        <end position="231"/>
    </location>
</feature>
<evidence type="ECO:0000313" key="2">
    <source>
        <dbReference type="EMBL" id="KIW83335.1"/>
    </source>
</evidence>
<protein>
    <submittedName>
        <fullName evidence="2">Unplaced genomic scaffold supercont1.2, whole genome shotgun sequence</fullName>
    </submittedName>
</protein>